<keyword evidence="1" id="KW-1133">Transmembrane helix</keyword>
<dbReference type="Proteomes" id="UP000565724">
    <property type="component" value="Unassembled WGS sequence"/>
</dbReference>
<dbReference type="RefSeq" id="WP_175346120.1">
    <property type="nucleotide sequence ID" value="NZ_JABMCI010000043.1"/>
</dbReference>
<sequence length="131" mass="13730">MTDRRPVALLVVCLLLTLEAAAFLGLGVAWIADVVRGTATMAGASLFLAAFGIGIALLLLLAARGLWRGRRWARSPVIMWQILLVVLAVGWLGAEPTVWAALVLVVAVAVGVGLLLPAVVAVTARRQDAPE</sequence>
<evidence type="ECO:0000313" key="3">
    <source>
        <dbReference type="Proteomes" id="UP000565724"/>
    </source>
</evidence>
<keyword evidence="3" id="KW-1185">Reference proteome</keyword>
<name>A0A7Y5ZYA8_9CELL</name>
<feature type="transmembrane region" description="Helical" evidence="1">
    <location>
        <begin position="44"/>
        <end position="63"/>
    </location>
</feature>
<dbReference type="EMBL" id="JABMCI010000043">
    <property type="protein sequence ID" value="NUU16220.1"/>
    <property type="molecule type" value="Genomic_DNA"/>
</dbReference>
<feature type="transmembrane region" description="Helical" evidence="1">
    <location>
        <begin position="75"/>
        <end position="93"/>
    </location>
</feature>
<evidence type="ECO:0000313" key="2">
    <source>
        <dbReference type="EMBL" id="NUU16220.1"/>
    </source>
</evidence>
<keyword evidence="1" id="KW-0472">Membrane</keyword>
<comment type="caution">
    <text evidence="2">The sequence shown here is derived from an EMBL/GenBank/DDBJ whole genome shotgun (WGS) entry which is preliminary data.</text>
</comment>
<accession>A0A7Y5ZYA8</accession>
<evidence type="ECO:0000256" key="1">
    <source>
        <dbReference type="SAM" id="Phobius"/>
    </source>
</evidence>
<feature type="transmembrane region" description="Helical" evidence="1">
    <location>
        <begin position="99"/>
        <end position="124"/>
    </location>
</feature>
<dbReference type="AlphaFoldDB" id="A0A7Y5ZYA8"/>
<evidence type="ECO:0008006" key="4">
    <source>
        <dbReference type="Google" id="ProtNLM"/>
    </source>
</evidence>
<dbReference type="SUPFAM" id="SSF103473">
    <property type="entry name" value="MFS general substrate transporter"/>
    <property type="match status" value="1"/>
</dbReference>
<proteinExistence type="predicted"/>
<gene>
    <name evidence="2" type="ORF">HP550_03020</name>
</gene>
<reference evidence="2 3" key="1">
    <citation type="submission" date="2020-05" db="EMBL/GenBank/DDBJ databases">
        <title>Genome Sequencing of Type Strains.</title>
        <authorList>
            <person name="Lemaire J.F."/>
            <person name="Inderbitzin P."/>
            <person name="Gregorio O.A."/>
            <person name="Collins S.B."/>
            <person name="Wespe N."/>
            <person name="Knight-Connoni V."/>
        </authorList>
    </citation>
    <scope>NUCLEOTIDE SEQUENCE [LARGE SCALE GENOMIC DNA]</scope>
    <source>
        <strain evidence="2 3">ATCC 25174</strain>
    </source>
</reference>
<keyword evidence="1" id="KW-0812">Transmembrane</keyword>
<organism evidence="2 3">
    <name type="scientific">Cellulomonas humilata</name>
    <dbReference type="NCBI Taxonomy" id="144055"/>
    <lineage>
        <taxon>Bacteria</taxon>
        <taxon>Bacillati</taxon>
        <taxon>Actinomycetota</taxon>
        <taxon>Actinomycetes</taxon>
        <taxon>Micrococcales</taxon>
        <taxon>Cellulomonadaceae</taxon>
        <taxon>Cellulomonas</taxon>
    </lineage>
</organism>
<feature type="transmembrane region" description="Helical" evidence="1">
    <location>
        <begin position="7"/>
        <end position="32"/>
    </location>
</feature>
<protein>
    <recommendedName>
        <fullName evidence="4">Integral membrane protein</fullName>
    </recommendedName>
</protein>
<dbReference type="InterPro" id="IPR036259">
    <property type="entry name" value="MFS_trans_sf"/>
</dbReference>